<evidence type="ECO:0000256" key="2">
    <source>
        <dbReference type="ARBA" id="ARBA00023015"/>
    </source>
</evidence>
<dbReference type="PANTHER" id="PTHR30595">
    <property type="entry name" value="GLPR-RELATED TRANSCRIPTIONAL REPRESSOR"/>
    <property type="match status" value="1"/>
</dbReference>
<proteinExistence type="inferred from homology"/>
<evidence type="ECO:0000313" key="6">
    <source>
        <dbReference type="EMBL" id="HDM90122.1"/>
    </source>
</evidence>
<dbReference type="InterPro" id="IPR007421">
    <property type="entry name" value="Schlafen_AlbA_2_dom"/>
</dbReference>
<dbReference type="GO" id="GO:0003677">
    <property type="term" value="F:DNA binding"/>
    <property type="evidence" value="ECO:0007669"/>
    <property type="project" value="UniProtKB-KW"/>
</dbReference>
<evidence type="ECO:0000259" key="5">
    <source>
        <dbReference type="Pfam" id="PF04326"/>
    </source>
</evidence>
<dbReference type="InterPro" id="IPR036390">
    <property type="entry name" value="WH_DNA-bd_sf"/>
</dbReference>
<dbReference type="InterPro" id="IPR036388">
    <property type="entry name" value="WH-like_DNA-bd_sf"/>
</dbReference>
<sequence length="448" mass="51185">MDALRFLREDEDRVEFKESFSRDVVRVGAAFANAEGGIIVIGADRAGEVVGVDGAEELSREIMESFRKHTDPQIIPEITPLTTERGTLLFIRIPEFPLKPVQFDGKCYVREGRKVRLLGPEEIAELHLKSLGLSWDAFPARDAGIDDLDLDRFAHYVEKARRAERRNFPDKPLRELLEELELVREGKPTWAAVLLFGRDPQRFLPQAVVHCGRTRGLSEIVDHRLLGGTIIDQVDEAMTFVKKHIAVHLVISESPERMEVWDFPLEALREAVINAIVHRDYREPSDIQLRITDDKVFIWNPGRLPEGITVEGLYGMTHPSRPRNRLISQIFYDLGLIERYGSGVPRMIEAFRKAGLPTPLFEEAHGGFSVTFIKDLYTDDRLEEMGLTDREIEIVRYLKKKGEAKLSDIKDLFPALSDKTVYRMLQNLVESGILRATGEKKGRRYTLK</sequence>
<evidence type="ECO:0000256" key="3">
    <source>
        <dbReference type="ARBA" id="ARBA00023125"/>
    </source>
</evidence>
<dbReference type="Gene3D" id="3.30.950.30">
    <property type="entry name" value="Schlafen, AAA domain"/>
    <property type="match status" value="1"/>
</dbReference>
<dbReference type="SUPFAM" id="SSF46785">
    <property type="entry name" value="Winged helix' DNA-binding domain"/>
    <property type="match status" value="1"/>
</dbReference>
<dbReference type="InterPro" id="IPR038461">
    <property type="entry name" value="Schlafen_AlbA_2_dom_sf"/>
</dbReference>
<dbReference type="Pfam" id="PF04326">
    <property type="entry name" value="SLFN_AlbA_2"/>
    <property type="match status" value="1"/>
</dbReference>
<keyword evidence="3" id="KW-0238">DNA-binding</keyword>
<evidence type="ECO:0000256" key="1">
    <source>
        <dbReference type="ARBA" id="ARBA00011046"/>
    </source>
</evidence>
<dbReference type="Proteomes" id="UP000885931">
    <property type="component" value="Unassembled WGS sequence"/>
</dbReference>
<comment type="caution">
    <text evidence="6">The sequence shown here is derived from an EMBL/GenBank/DDBJ whole genome shotgun (WGS) entry which is preliminary data.</text>
</comment>
<reference evidence="6" key="1">
    <citation type="journal article" date="2020" name="mSystems">
        <title>Genome- and Community-Level Interaction Insights into Carbon Utilization and Element Cycling Functions of Hydrothermarchaeota in Hydrothermal Sediment.</title>
        <authorList>
            <person name="Zhou Z."/>
            <person name="Liu Y."/>
            <person name="Xu W."/>
            <person name="Pan J."/>
            <person name="Luo Z.H."/>
            <person name="Li M."/>
        </authorList>
    </citation>
    <scope>NUCLEOTIDE SEQUENCE [LARGE SCALE GENOMIC DNA]</scope>
    <source>
        <strain evidence="6">HyVt-237</strain>
    </source>
</reference>
<feature type="domain" description="Schlafen AlbA-2" evidence="5">
    <location>
        <begin position="12"/>
        <end position="116"/>
    </location>
</feature>
<evidence type="ECO:0000256" key="4">
    <source>
        <dbReference type="ARBA" id="ARBA00023163"/>
    </source>
</evidence>
<dbReference type="Gene3D" id="1.10.10.10">
    <property type="entry name" value="Winged helix-like DNA-binding domain superfamily/Winged helix DNA-binding domain"/>
    <property type="match status" value="1"/>
</dbReference>
<dbReference type="AlphaFoldDB" id="A0A7C0XAU7"/>
<dbReference type="EMBL" id="DRBW01000108">
    <property type="protein sequence ID" value="HDM90122.1"/>
    <property type="molecule type" value="Genomic_DNA"/>
</dbReference>
<dbReference type="InterPro" id="IPR038475">
    <property type="entry name" value="RecG_C_sf"/>
</dbReference>
<accession>A0A7C0XAU7</accession>
<dbReference type="PANTHER" id="PTHR30595:SF6">
    <property type="entry name" value="SCHLAFEN ALBA-2 DOMAIN-CONTAINING PROTEIN"/>
    <property type="match status" value="1"/>
</dbReference>
<name>A0A7C0XAU7_UNCW3</name>
<dbReference type="Pfam" id="PF13749">
    <property type="entry name" value="HATPase_c_4"/>
    <property type="match status" value="1"/>
</dbReference>
<protein>
    <recommendedName>
        <fullName evidence="5">Schlafen AlbA-2 domain-containing protein</fullName>
    </recommendedName>
</protein>
<keyword evidence="2" id="KW-0805">Transcription regulation</keyword>
<dbReference type="Gene3D" id="3.30.565.60">
    <property type="match status" value="1"/>
</dbReference>
<dbReference type="InterPro" id="IPR005650">
    <property type="entry name" value="BlaI_family"/>
</dbReference>
<comment type="similarity">
    <text evidence="1">Belongs to the BlaI transcriptional regulatory family.</text>
</comment>
<dbReference type="GO" id="GO:0045892">
    <property type="term" value="P:negative regulation of DNA-templated transcription"/>
    <property type="evidence" value="ECO:0007669"/>
    <property type="project" value="InterPro"/>
</dbReference>
<gene>
    <name evidence="6" type="ORF">ENG67_02810</name>
</gene>
<dbReference type="Pfam" id="PF03965">
    <property type="entry name" value="Penicillinase_R"/>
    <property type="match status" value="1"/>
</dbReference>
<keyword evidence="4" id="KW-0804">Transcription</keyword>
<organism evidence="6">
    <name type="scientific">candidate division WOR-3 bacterium</name>
    <dbReference type="NCBI Taxonomy" id="2052148"/>
    <lineage>
        <taxon>Bacteria</taxon>
        <taxon>Bacteria division WOR-3</taxon>
    </lineage>
</organism>